<gene>
    <name evidence="3" type="ORF">ELS17_00455</name>
</gene>
<feature type="compositionally biased region" description="Acidic residues" evidence="1">
    <location>
        <begin position="178"/>
        <end position="206"/>
    </location>
</feature>
<dbReference type="RefSeq" id="WP_130169096.1">
    <property type="nucleotide sequence ID" value="NZ_SHMR01000001.1"/>
</dbReference>
<keyword evidence="2" id="KW-0812">Transmembrane</keyword>
<feature type="region of interest" description="Disordered" evidence="1">
    <location>
        <begin position="99"/>
        <end position="206"/>
    </location>
</feature>
<keyword evidence="2" id="KW-0472">Membrane</keyword>
<dbReference type="OrthoDB" id="187600at2157"/>
<feature type="compositionally biased region" description="Low complexity" evidence="1">
    <location>
        <begin position="8"/>
        <end position="24"/>
    </location>
</feature>
<proteinExistence type="predicted"/>
<evidence type="ECO:0000256" key="2">
    <source>
        <dbReference type="SAM" id="Phobius"/>
    </source>
</evidence>
<evidence type="ECO:0000256" key="1">
    <source>
        <dbReference type="SAM" id="MobiDB-lite"/>
    </source>
</evidence>
<accession>A0A482XXT8</accession>
<dbReference type="STRING" id="222984.GCA_000731985_00188"/>
<feature type="transmembrane region" description="Helical" evidence="2">
    <location>
        <begin position="29"/>
        <end position="47"/>
    </location>
</feature>
<evidence type="ECO:0000313" key="4">
    <source>
        <dbReference type="Proteomes" id="UP000292704"/>
    </source>
</evidence>
<dbReference type="AlphaFoldDB" id="A0A482XXT8"/>
<protein>
    <submittedName>
        <fullName evidence="3">Uncharacterized protein</fullName>
    </submittedName>
</protein>
<organism evidence="3 4">
    <name type="scientific">Natrinema altunense</name>
    <dbReference type="NCBI Taxonomy" id="222984"/>
    <lineage>
        <taxon>Archaea</taxon>
        <taxon>Methanobacteriati</taxon>
        <taxon>Methanobacteriota</taxon>
        <taxon>Stenosarchaea group</taxon>
        <taxon>Halobacteria</taxon>
        <taxon>Halobacteriales</taxon>
        <taxon>Natrialbaceae</taxon>
        <taxon>Natrinema</taxon>
    </lineage>
</organism>
<feature type="region of interest" description="Disordered" evidence="1">
    <location>
        <begin position="1"/>
        <end position="24"/>
    </location>
</feature>
<name>A0A482XXT8_9EURY</name>
<comment type="caution">
    <text evidence="3">The sequence shown here is derived from an EMBL/GenBank/DDBJ whole genome shotgun (WGS) entry which is preliminary data.</text>
</comment>
<reference evidence="3 4" key="1">
    <citation type="submission" date="2019-02" db="EMBL/GenBank/DDBJ databases">
        <title>Genome analysis provides insights into bioremediation potentialities and Haloocin production by Natrinema altunense strain 4.1R isolated from Chott Douz in Tunisian desert.</title>
        <authorList>
            <person name="Najjari A."/>
            <person name="Youssef N."/>
            <person name="Ben Dhia O."/>
            <person name="Ferjani R."/>
            <person name="El Hidri D."/>
            <person name="Ouzari H.I."/>
            <person name="Cherif A."/>
        </authorList>
    </citation>
    <scope>NUCLEOTIDE SEQUENCE [LARGE SCALE GENOMIC DNA]</scope>
    <source>
        <strain evidence="3 4">4.1R</strain>
    </source>
</reference>
<dbReference type="EMBL" id="SHMR01000001">
    <property type="protein sequence ID" value="RZH67982.1"/>
    <property type="molecule type" value="Genomic_DNA"/>
</dbReference>
<keyword evidence="2" id="KW-1133">Transmembrane helix</keyword>
<dbReference type="Proteomes" id="UP000292704">
    <property type="component" value="Unassembled WGS sequence"/>
</dbReference>
<evidence type="ECO:0000313" key="3">
    <source>
        <dbReference type="EMBL" id="RZH67982.1"/>
    </source>
</evidence>
<sequence length="206" mass="21464">MRLRTPAGERSNAASESESTAAAPSWKRLGGHLLTAVGLLVFTYAVLRVLGPRDGVPVQSVDDVRDEMEGTVPAELRDRAVDAVPDERSIDTIRNRAGATVPDDITGLTIDGPESGASETAPDVEPSGDATETTEGSAELEGTATNTDAIADDRSDEEITERASSHVQTDPGEPGEMTVDEGVVDELVDADGDSGSDADDDAEAEE</sequence>